<proteinExistence type="predicted"/>
<gene>
    <name evidence="1" type="ordered locus">Pcal_0586</name>
</gene>
<dbReference type="HOGENOM" id="CLU_2152713_0_0_2"/>
<protein>
    <submittedName>
        <fullName evidence="1">Uncharacterized protein</fullName>
    </submittedName>
</protein>
<organism evidence="1 2">
    <name type="scientific">Pyrobaculum calidifontis (strain DSM 21063 / JCM 11548 / VA1)</name>
    <dbReference type="NCBI Taxonomy" id="410359"/>
    <lineage>
        <taxon>Archaea</taxon>
        <taxon>Thermoproteota</taxon>
        <taxon>Thermoprotei</taxon>
        <taxon>Thermoproteales</taxon>
        <taxon>Thermoproteaceae</taxon>
        <taxon>Pyrobaculum</taxon>
    </lineage>
</organism>
<dbReference type="EMBL" id="CP000561">
    <property type="protein sequence ID" value="ABO08013.1"/>
    <property type="molecule type" value="Genomic_DNA"/>
</dbReference>
<sequence length="112" mass="12767">MNLTIEILSSLIIVAFGIYVTQRVQHDYKLVNIFRQYTLPSVVRPGGIVDLSKLKIFVQNFNYKIETNGNLVIEVKNDIINVISGTGSITIVFEAWGFLDFYRIVRSIKVIT</sequence>
<keyword evidence="2" id="KW-1185">Reference proteome</keyword>
<dbReference type="KEGG" id="pcl:Pcal_0586"/>
<evidence type="ECO:0000313" key="1">
    <source>
        <dbReference type="EMBL" id="ABO08013.1"/>
    </source>
</evidence>
<dbReference type="STRING" id="410359.Pcal_0586"/>
<accession>A3MTP6</accession>
<evidence type="ECO:0000313" key="2">
    <source>
        <dbReference type="Proteomes" id="UP000001431"/>
    </source>
</evidence>
<reference evidence="1" key="1">
    <citation type="submission" date="2007-02" db="EMBL/GenBank/DDBJ databases">
        <title>Complete sequence of Pyrobaculum calidifontis JCM 11548.</title>
        <authorList>
            <consortium name="US DOE Joint Genome Institute"/>
            <person name="Copeland A."/>
            <person name="Lucas S."/>
            <person name="Lapidus A."/>
            <person name="Barry K."/>
            <person name="Glavina del Rio T."/>
            <person name="Dalin E."/>
            <person name="Tice H."/>
            <person name="Pitluck S."/>
            <person name="Chain P."/>
            <person name="Malfatti S."/>
            <person name="Shin M."/>
            <person name="Vergez L."/>
            <person name="Schmutz J."/>
            <person name="Larimer F."/>
            <person name="Land M."/>
            <person name="Hauser L."/>
            <person name="Kyrpides N."/>
            <person name="Mikhailova N."/>
            <person name="Cozen A.E."/>
            <person name="Fitz-Gibbon S.T."/>
            <person name="House C.H."/>
            <person name="Saltikov C."/>
            <person name="Lowe T.M."/>
            <person name="Richardson P."/>
        </authorList>
    </citation>
    <scope>NUCLEOTIDE SEQUENCE [LARGE SCALE GENOMIC DNA]</scope>
    <source>
        <strain evidence="1">JCM 11548</strain>
    </source>
</reference>
<dbReference type="Proteomes" id="UP000001431">
    <property type="component" value="Chromosome"/>
</dbReference>
<dbReference type="AlphaFoldDB" id="A3MTP6"/>
<name>A3MTP6_PYRCJ</name>
<dbReference type="eggNOG" id="arCOG05525">
    <property type="taxonomic scope" value="Archaea"/>
</dbReference>